<protein>
    <submittedName>
        <fullName evidence="1">Uncharacterized protein</fullName>
    </submittedName>
</protein>
<name>A0A653KTJ1_AERVE</name>
<reference evidence="1 2" key="1">
    <citation type="submission" date="2019-10" db="EMBL/GenBank/DDBJ databases">
        <authorList>
            <person name="Karimi E."/>
        </authorList>
    </citation>
    <scope>NUCLEOTIDE SEQUENCE [LARGE SCALE GENOMIC DNA]</scope>
    <source>
        <strain evidence="1">Aeromonas sp. 8C</strain>
    </source>
</reference>
<gene>
    <name evidence="1" type="ORF">AERO8C_120488</name>
</gene>
<evidence type="ECO:0000313" key="1">
    <source>
        <dbReference type="EMBL" id="VXA82057.1"/>
    </source>
</evidence>
<sequence length="99" mass="10895">MDMQPLFFHFTPSHPPPADKFAGLEPGGTPPNMIRINVEALCTLQPRFADFSYAMTVFSSPPKKGERLGDGCRGRVTTYLPRAYAKKCVNPPFFACQGG</sequence>
<dbReference type="AlphaFoldDB" id="A0A653KTJ1"/>
<dbReference type="Proteomes" id="UP000439123">
    <property type="component" value="Unassembled WGS sequence"/>
</dbReference>
<organism evidence="1 2">
    <name type="scientific">Aeromonas veronii</name>
    <dbReference type="NCBI Taxonomy" id="654"/>
    <lineage>
        <taxon>Bacteria</taxon>
        <taxon>Pseudomonadati</taxon>
        <taxon>Pseudomonadota</taxon>
        <taxon>Gammaproteobacteria</taxon>
        <taxon>Aeromonadales</taxon>
        <taxon>Aeromonadaceae</taxon>
        <taxon>Aeromonas</taxon>
    </lineage>
</organism>
<evidence type="ECO:0000313" key="2">
    <source>
        <dbReference type="Proteomes" id="UP000439123"/>
    </source>
</evidence>
<accession>A0A653KTJ1</accession>
<dbReference type="EMBL" id="CABWLC010000004">
    <property type="protein sequence ID" value="VXA82057.1"/>
    <property type="molecule type" value="Genomic_DNA"/>
</dbReference>
<proteinExistence type="predicted"/>